<feature type="domain" description="ABC transporter" evidence="5">
    <location>
        <begin position="9"/>
        <end position="242"/>
    </location>
</feature>
<dbReference type="STRING" id="218140.BPSY_1262"/>
<gene>
    <name evidence="6" type="ORF">BPSY_1262</name>
</gene>
<dbReference type="RefSeq" id="WP_277114948.1">
    <property type="nucleotide sequence ID" value="NZ_JALCUN010000007.1"/>
</dbReference>
<dbReference type="SUPFAM" id="SSF52540">
    <property type="entry name" value="P-loop containing nucleoside triphosphate hydrolases"/>
    <property type="match status" value="1"/>
</dbReference>
<dbReference type="CDD" id="cd03214">
    <property type="entry name" value="ABC_Iron-Siderophores_B12_Hemin"/>
    <property type="match status" value="1"/>
</dbReference>
<dbReference type="PROSITE" id="PS50893">
    <property type="entry name" value="ABC_TRANSPORTER_2"/>
    <property type="match status" value="1"/>
</dbReference>
<dbReference type="GO" id="GO:0005524">
    <property type="term" value="F:ATP binding"/>
    <property type="evidence" value="ECO:0007669"/>
    <property type="project" value="UniProtKB-KW"/>
</dbReference>
<keyword evidence="2" id="KW-0547">Nucleotide-binding</keyword>
<dbReference type="SMART" id="SM00382">
    <property type="entry name" value="AAA"/>
    <property type="match status" value="1"/>
</dbReference>
<evidence type="ECO:0000256" key="2">
    <source>
        <dbReference type="ARBA" id="ARBA00022741"/>
    </source>
</evidence>
<comment type="caution">
    <text evidence="6">The sequence shown here is derived from an EMBL/GenBank/DDBJ whole genome shotgun (WGS) entry which is preliminary data.</text>
</comment>
<protein>
    <submittedName>
        <fullName evidence="6">ABC superfamily ATP binding cassette transporter</fullName>
        <ecNumber evidence="6">3.6.3.33</ecNumber>
    </submittedName>
</protein>
<dbReference type="InterPro" id="IPR027417">
    <property type="entry name" value="P-loop_NTPase"/>
</dbReference>
<proteinExistence type="predicted"/>
<dbReference type="EC" id="3.6.3.33" evidence="6"/>
<evidence type="ECO:0000256" key="3">
    <source>
        <dbReference type="ARBA" id="ARBA00022840"/>
    </source>
</evidence>
<dbReference type="eggNOG" id="COG4559">
    <property type="taxonomic scope" value="Bacteria"/>
</dbReference>
<evidence type="ECO:0000313" key="6">
    <source>
        <dbReference type="EMBL" id="KFI82411.1"/>
    </source>
</evidence>
<dbReference type="PANTHER" id="PTHR42794">
    <property type="entry name" value="HEMIN IMPORT ATP-BINDING PROTEIN HMUV"/>
    <property type="match status" value="1"/>
</dbReference>
<dbReference type="InterPro" id="IPR003593">
    <property type="entry name" value="AAA+_ATPase"/>
</dbReference>
<dbReference type="PANTHER" id="PTHR42794:SF1">
    <property type="entry name" value="HEMIN IMPORT ATP-BINDING PROTEIN HMUV"/>
    <property type="match status" value="1"/>
</dbReference>
<dbReference type="FunFam" id="3.40.50.300:FF:000134">
    <property type="entry name" value="Iron-enterobactin ABC transporter ATP-binding protein"/>
    <property type="match status" value="1"/>
</dbReference>
<dbReference type="GO" id="GO:0016887">
    <property type="term" value="F:ATP hydrolysis activity"/>
    <property type="evidence" value="ECO:0007669"/>
    <property type="project" value="InterPro"/>
</dbReference>
<evidence type="ECO:0000259" key="5">
    <source>
        <dbReference type="PROSITE" id="PS50893"/>
    </source>
</evidence>
<accession>A0A087CGL1</accession>
<reference evidence="6 7" key="1">
    <citation type="submission" date="2014-03" db="EMBL/GenBank/DDBJ databases">
        <title>Genomics of Bifidobacteria.</title>
        <authorList>
            <person name="Ventura M."/>
            <person name="Milani C."/>
            <person name="Lugli G.A."/>
        </authorList>
    </citation>
    <scope>NUCLEOTIDE SEQUENCE [LARGE SCALE GENOMIC DNA]</scope>
    <source>
        <strain evidence="6 7">LMG 21775</strain>
    </source>
</reference>
<keyword evidence="7" id="KW-1185">Reference proteome</keyword>
<keyword evidence="3" id="KW-0067">ATP-binding</keyword>
<name>A0A087CGL1_9BIFI</name>
<dbReference type="Proteomes" id="UP000029050">
    <property type="component" value="Unassembled WGS sequence"/>
</dbReference>
<dbReference type="AlphaFoldDB" id="A0A087CGL1"/>
<dbReference type="NCBIfam" id="NF010068">
    <property type="entry name" value="PRK13548.1"/>
    <property type="match status" value="1"/>
</dbReference>
<dbReference type="InterPro" id="IPR003439">
    <property type="entry name" value="ABC_transporter-like_ATP-bd"/>
</dbReference>
<evidence type="ECO:0000256" key="1">
    <source>
        <dbReference type="ARBA" id="ARBA00022448"/>
    </source>
</evidence>
<dbReference type="EMBL" id="JGZI01000009">
    <property type="protein sequence ID" value="KFI82411.1"/>
    <property type="molecule type" value="Genomic_DNA"/>
</dbReference>
<sequence>MPMPGQQLLSLTSVGVGIDGRSILDDISFDVSAGEVLALVGPNGAGKSTLLNAITGDVELRSGSVSLFGVPIGAWDPIELAMRRAVMLQQNDMSFPFTVEQVVQMGRSPWIGSSAESDDEMIVASAMAMTESEGLSERVYTSLSGGERGRVAFARVLAQASPLLLLDEPTAAMDIKHQEMVMRLCRDYARSGCAVVVVLHALDVAAAYADRVALLESGRIRSIGRPVDVMTAESLSEVYQYPIDVFEHPGHGLVILPSRKEGDQE</sequence>
<evidence type="ECO:0000313" key="7">
    <source>
        <dbReference type="Proteomes" id="UP000029050"/>
    </source>
</evidence>
<evidence type="ECO:0000256" key="4">
    <source>
        <dbReference type="ARBA" id="ARBA00022967"/>
    </source>
</evidence>
<dbReference type="Gene3D" id="3.40.50.300">
    <property type="entry name" value="P-loop containing nucleotide triphosphate hydrolases"/>
    <property type="match status" value="1"/>
</dbReference>
<keyword evidence="6" id="KW-0378">Hydrolase</keyword>
<dbReference type="Pfam" id="PF00005">
    <property type="entry name" value="ABC_tran"/>
    <property type="match status" value="1"/>
</dbReference>
<organism evidence="6 7">
    <name type="scientific">Bifidobacterium psychraerophilum</name>
    <dbReference type="NCBI Taxonomy" id="218140"/>
    <lineage>
        <taxon>Bacteria</taxon>
        <taxon>Bacillati</taxon>
        <taxon>Actinomycetota</taxon>
        <taxon>Actinomycetes</taxon>
        <taxon>Bifidobacteriales</taxon>
        <taxon>Bifidobacteriaceae</taxon>
        <taxon>Bifidobacterium</taxon>
    </lineage>
</organism>
<keyword evidence="1" id="KW-0813">Transport</keyword>
<keyword evidence="4" id="KW-1278">Translocase</keyword>